<dbReference type="InterPro" id="IPR014755">
    <property type="entry name" value="Cu-Rt/internalin_Ig-like"/>
</dbReference>
<dbReference type="EMBL" id="CP120682">
    <property type="protein sequence ID" value="WKN37821.1"/>
    <property type="molecule type" value="Genomic_DNA"/>
</dbReference>
<evidence type="ECO:0000256" key="3">
    <source>
        <dbReference type="SAM" id="SignalP"/>
    </source>
</evidence>
<accession>A0AA49GPZ0</accession>
<dbReference type="InterPro" id="IPR001322">
    <property type="entry name" value="Lamin_tail_dom"/>
</dbReference>
<feature type="chain" id="PRO_5041460721" evidence="3">
    <location>
        <begin position="20"/>
        <end position="1674"/>
    </location>
</feature>
<proteinExistence type="predicted"/>
<dbReference type="Pfam" id="PF00932">
    <property type="entry name" value="LTD"/>
    <property type="match status" value="2"/>
</dbReference>
<name>A0AA49GPZ0_9BACT</name>
<evidence type="ECO:0000256" key="1">
    <source>
        <dbReference type="ARBA" id="ARBA00022729"/>
    </source>
</evidence>
<dbReference type="SUPFAM" id="SSF74853">
    <property type="entry name" value="Lamin A/C globular tail domain"/>
    <property type="match status" value="2"/>
</dbReference>
<reference evidence="5" key="2">
    <citation type="journal article" date="2024" name="Antonie Van Leeuwenhoek">
        <title>Roseihalotalea indica gen. nov., sp. nov., a halophilic Bacteroidetes from mesopelagic Southwest Indian Ocean with higher carbohydrate metabolic potential.</title>
        <authorList>
            <person name="Chen B."/>
            <person name="Zhang M."/>
            <person name="Lin D."/>
            <person name="Ye J."/>
            <person name="Tang K."/>
        </authorList>
    </citation>
    <scope>NUCLEOTIDE SEQUENCE</scope>
    <source>
        <strain evidence="5">TK19036</strain>
    </source>
</reference>
<organism evidence="5">
    <name type="scientific">Roseihalotalea indica</name>
    <dbReference type="NCBI Taxonomy" id="2867963"/>
    <lineage>
        <taxon>Bacteria</taxon>
        <taxon>Pseudomonadati</taxon>
        <taxon>Bacteroidota</taxon>
        <taxon>Cytophagia</taxon>
        <taxon>Cytophagales</taxon>
        <taxon>Catalimonadaceae</taxon>
        <taxon>Roseihalotalea</taxon>
    </lineage>
</organism>
<feature type="domain" description="LTD" evidence="4">
    <location>
        <begin position="1382"/>
        <end position="1512"/>
    </location>
</feature>
<dbReference type="Pfam" id="PF13205">
    <property type="entry name" value="Big_5"/>
    <property type="match status" value="2"/>
</dbReference>
<feature type="signal peptide" evidence="3">
    <location>
        <begin position="1"/>
        <end position="19"/>
    </location>
</feature>
<dbReference type="PROSITE" id="PS51841">
    <property type="entry name" value="LTD"/>
    <property type="match status" value="2"/>
</dbReference>
<gene>
    <name evidence="5" type="ORF">K4G66_03745</name>
</gene>
<keyword evidence="1 3" id="KW-0732">Signal</keyword>
<reference evidence="5" key="1">
    <citation type="journal article" date="2023" name="Comput. Struct. Biotechnol. J.">
        <title>Discovery of a novel marine Bacteroidetes with a rich repertoire of carbohydrate-active enzymes.</title>
        <authorList>
            <person name="Chen B."/>
            <person name="Liu G."/>
            <person name="Chen Q."/>
            <person name="Wang H."/>
            <person name="Liu L."/>
            <person name="Tang K."/>
        </authorList>
    </citation>
    <scope>NUCLEOTIDE SEQUENCE</scope>
    <source>
        <strain evidence="5">TK19036</strain>
    </source>
</reference>
<protein>
    <submittedName>
        <fullName evidence="5">Lamin tail domain-containing protein</fullName>
    </submittedName>
</protein>
<sequence>MKKIGWCLGFCLFFHNAVAQVADDFSDNDFVANPTWAGHEEKFEVATERLHLNDVSATGEAFLSTPSEAIANAEWHFYTEITENPSASNYAVVYLTSDQADLSGDLHGYFVKIGGANDEVSLFRQDGSAKTVIIDGIDARVDMKPVQIDVKVTRDASGNWQLSSKVVGDADFTVEGSALDNTHQTSTYFGVYCKYTSTRKDAFYFDDISVSGTSQPDTQQPEVTNISVLSDTQLSIQFSETITVTTAEDPANYMLTGHTISSAILAGNSVTLTVQPALENAMDYSLIVSNIADEAGNTLADTTLTFFYFEAIPAQWNSVVISELMPDPNPVKENLPDAEYLELYNRSEHPFDLQDWTINGKPLPNFIIRPQQYLIVCASADSSLFAPWGDVLPLSTWPSLSNSGSSLVLKDASQTAIDSLTYSGDQVAGGIALERVREETPCDQRINLALSLAVQGGTPGEANTVTNNEPDTEAPQLLQVKVVNSQKLQLIFDERVSDASLQASSVSLEPGRAVSSLVRDTIDEKMVWVTLEEELQSGATYTITFLNAEDCYGNGQTSQNQSFYFDDQPPVLSQVIVRDTSVLQLVFSEQVAAVEKSQFWADSVGNTPKSVKLLEDSASAVLEFQSSFADGKEHLITIHALQDVYGNTADSLTATFRYAQDIDTVVVVSEYQVDVYLKREVATGSATVTENFEIDRGVGQPYKSFVDKNQADLVHWVLAKPLAANREHELSISQLYDVEQNLLSTPIYRFYYDQRPPTLDSVVAVNAKSLLLYFDEVLDVTSASNPLHYTLEPDSSKIIQAYLQENKRVVQLTLETDLVPEVEYELQVLGIADISGNVISIPKSRIFVYDQHPPKLVRWKIINPHQLRLYFSEAIRLGKPADFILEDFGAPDSISFAVIHPYEVRLFFSNPLLFDTATLIIHQVSDRRGNGLSEDISVSLANAEITLGSISVLSPTELRLDFTQAISKEAMLTPSKYQINQQFHPSKVSAVAEEPYAVHLITAQPFQTDATYQLAIDQIVSAQGQSSTGVQGSFHYQTQVDYLETETQAVLIHFQVPVDSSEAVNIAHYQLENNEPVAALWVDAQTIRLVFAQAFAPLTRYNLSLSGLLTIDQDLIPASVYAIGLGRTPTFNELLITEIMADPSPFVGLPEAEYLEFYNASSDLLSTSGLRLSDASSSTLLPSTLLLPGEYLIVSSSTDQLLFAGQGRSIGVSSFPSLNSTGDQLRLEDAYGREIFSINYTDEWYNDAEKKQGGWSLEMIDLTRPCGERENWTASEAEAGGTPGKENSVHQPNPDMLAPFLSEAFAVSDTVVRVTFSEKIDMSSLGQAQFNLSSGIRIDTVLWQDDRKSAQLLLSNPLQTGETYTVQAARLSDCSGNTLDSKPVSFVLSETAEIGDVLLSELLVYPRAGGVRFVEIYNHSDRHINLKDWQLANLEGDSLVNLTLISIDDYQLAPQQYLALTEDIITLIGDYPSSLEENLLTVNDLPSLPSEAGTLVLVSPDGERMQVLEYNEQFHHPILDDARGVSLERIRWEASVNDANNWQSAASTAGYATPGYANSQTTQAKVSQENLSVEPRVFTPDQDGWQDYTQIHYQWTGAGYVANVIIFDSQGRKVKHLARNATLAEEGFLRWDGTDDNRQIVRMGYYLIYFEVFHTNGRVSVLKERVVVGKRFDN</sequence>
<dbReference type="InterPro" id="IPR036415">
    <property type="entry name" value="Lamin_tail_dom_sf"/>
</dbReference>
<feature type="domain" description="LTD" evidence="4">
    <location>
        <begin position="305"/>
        <end position="424"/>
    </location>
</feature>
<feature type="region of interest" description="Disordered" evidence="2">
    <location>
        <begin position="1274"/>
        <end position="1293"/>
    </location>
</feature>
<dbReference type="Gene3D" id="2.60.40.4070">
    <property type="match status" value="1"/>
</dbReference>
<dbReference type="InterPro" id="IPR032812">
    <property type="entry name" value="SbsA_Ig"/>
</dbReference>
<dbReference type="Gene3D" id="2.60.40.1260">
    <property type="entry name" value="Lamin Tail domain"/>
    <property type="match status" value="1"/>
</dbReference>
<dbReference type="Gene3D" id="2.60.40.1220">
    <property type="match status" value="6"/>
</dbReference>
<evidence type="ECO:0000256" key="2">
    <source>
        <dbReference type="SAM" id="MobiDB-lite"/>
    </source>
</evidence>
<evidence type="ECO:0000313" key="5">
    <source>
        <dbReference type="EMBL" id="WKN37821.1"/>
    </source>
</evidence>
<evidence type="ECO:0000259" key="4">
    <source>
        <dbReference type="PROSITE" id="PS51841"/>
    </source>
</evidence>